<feature type="domain" description="FAD-binding" evidence="17">
    <location>
        <begin position="46"/>
        <end position="401"/>
    </location>
</feature>
<feature type="active site" description="Proton acceptor" evidence="13">
    <location>
        <position position="978"/>
    </location>
</feature>
<evidence type="ECO:0000256" key="3">
    <source>
        <dbReference type="ARBA" id="ARBA00004898"/>
    </source>
</evidence>
<name>A0A2P6V4D7_9CHLO</name>
<reference evidence="20 21" key="1">
    <citation type="journal article" date="2018" name="Plant J.">
        <title>Genome sequences of Chlorella sorokiniana UTEX 1602 and Micractinium conductrix SAG 241.80: implications to maltose excretion by a green alga.</title>
        <authorList>
            <person name="Arriola M.B."/>
            <person name="Velmurugan N."/>
            <person name="Zhang Y."/>
            <person name="Plunkett M.H."/>
            <person name="Hondzo H."/>
            <person name="Barney B.M."/>
        </authorList>
    </citation>
    <scope>NUCLEOTIDE SEQUENCE [LARGE SCALE GENOMIC DNA]</scope>
    <source>
        <strain evidence="20 21">SAG 241.80</strain>
    </source>
</reference>
<dbReference type="InterPro" id="IPR011060">
    <property type="entry name" value="RibuloseP-bd_barrel"/>
</dbReference>
<evidence type="ECO:0000256" key="2">
    <source>
        <dbReference type="ARBA" id="ARBA00004173"/>
    </source>
</evidence>
<dbReference type="Pfam" id="PF00441">
    <property type="entry name" value="Acyl-CoA_dh_1"/>
    <property type="match status" value="1"/>
</dbReference>
<evidence type="ECO:0000256" key="1">
    <source>
        <dbReference type="ARBA" id="ARBA00001974"/>
    </source>
</evidence>
<feature type="domain" description="Acyl-CoA dehydrogenase/oxidase C-terminal" evidence="16">
    <location>
        <begin position="965"/>
        <end position="1113"/>
    </location>
</feature>
<dbReference type="FunFam" id="2.40.110.10:FF:000004">
    <property type="entry name" value="Isovaleryl-CoA dehydrogenase, mitochondrial"/>
    <property type="match status" value="1"/>
</dbReference>
<dbReference type="InterPro" id="IPR009075">
    <property type="entry name" value="AcylCo_DH/oxidase_C"/>
</dbReference>
<dbReference type="FunFam" id="1.20.140.10:FF:000003">
    <property type="entry name" value="isovaleryl-CoA dehydrogenase, mitochondrial"/>
    <property type="match status" value="1"/>
</dbReference>
<dbReference type="Gene3D" id="1.20.140.10">
    <property type="entry name" value="Butyryl-CoA Dehydrogenase, subunit A, domain 3"/>
    <property type="match status" value="1"/>
</dbReference>
<dbReference type="InterPro" id="IPR036188">
    <property type="entry name" value="FAD/NAD-bd_sf"/>
</dbReference>
<dbReference type="InterPro" id="IPR046373">
    <property type="entry name" value="Acyl-CoA_Oxase/DH_mid-dom_sf"/>
</dbReference>
<dbReference type="InterPro" id="IPR006089">
    <property type="entry name" value="Acyl-CoA_DH_CS"/>
</dbReference>
<dbReference type="Gene3D" id="2.40.110.10">
    <property type="entry name" value="Butyryl-CoA Dehydrogenase, subunit A, domain 2"/>
    <property type="match status" value="1"/>
</dbReference>
<evidence type="ECO:0000259" key="17">
    <source>
        <dbReference type="Pfam" id="PF01494"/>
    </source>
</evidence>
<feature type="domain" description="Acyl-CoA oxidase/dehydrogenase middle" evidence="18">
    <location>
        <begin position="858"/>
        <end position="953"/>
    </location>
</feature>
<dbReference type="GO" id="GO:0005739">
    <property type="term" value="C:mitochondrion"/>
    <property type="evidence" value="ECO:0007669"/>
    <property type="project" value="UniProtKB-SubCell"/>
</dbReference>
<evidence type="ECO:0000256" key="5">
    <source>
        <dbReference type="ARBA" id="ARBA00012044"/>
    </source>
</evidence>
<dbReference type="InterPro" id="IPR002938">
    <property type="entry name" value="FAD-bd"/>
</dbReference>
<dbReference type="SUPFAM" id="SSF51366">
    <property type="entry name" value="Ribulose-phoshate binding barrel"/>
    <property type="match status" value="1"/>
</dbReference>
<comment type="subcellular location">
    <subcellularLocation>
        <location evidence="2">Mitochondrion</location>
    </subcellularLocation>
</comment>
<dbReference type="PANTHER" id="PTHR43884">
    <property type="entry name" value="ACYL-COA DEHYDROGENASE"/>
    <property type="match status" value="1"/>
</dbReference>
<dbReference type="InterPro" id="IPR009100">
    <property type="entry name" value="AcylCoA_DH/oxidase_NM_dom_sf"/>
</dbReference>
<dbReference type="OrthoDB" id="9988775at2759"/>
<feature type="binding site" evidence="14">
    <location>
        <begin position="976"/>
        <end position="979"/>
    </location>
    <ligand>
        <name>substrate</name>
    </ligand>
</feature>
<dbReference type="Pfam" id="PF02771">
    <property type="entry name" value="Acyl-CoA_dh_N"/>
    <property type="match status" value="1"/>
</dbReference>
<dbReference type="FunFam" id="1.10.540.10:FF:000007">
    <property type="entry name" value="Isovaleryl-CoA dehydrogenase, mitochondrial"/>
    <property type="match status" value="1"/>
</dbReference>
<evidence type="ECO:0000256" key="9">
    <source>
        <dbReference type="ARBA" id="ARBA00022946"/>
    </source>
</evidence>
<dbReference type="EC" id="1.3.8.4" evidence="5"/>
<dbReference type="AlphaFoldDB" id="A0A2P6V4D7"/>
<dbReference type="InterPro" id="IPR006091">
    <property type="entry name" value="Acyl-CoA_Oxase/DH_mid-dom"/>
</dbReference>
<dbReference type="InterPro" id="IPR013786">
    <property type="entry name" value="AcylCoA_DH/ox_N"/>
</dbReference>
<dbReference type="Gene3D" id="3.20.20.70">
    <property type="entry name" value="Aldolase class I"/>
    <property type="match status" value="1"/>
</dbReference>
<comment type="similarity">
    <text evidence="4">Belongs to the acyl-CoA dehydrogenase family.</text>
</comment>
<dbReference type="SUPFAM" id="SSF51905">
    <property type="entry name" value="FAD/NAD(P)-binding domain"/>
    <property type="match status" value="1"/>
</dbReference>
<evidence type="ECO:0000256" key="15">
    <source>
        <dbReference type="PIRSR" id="PIRSR634183-3"/>
    </source>
</evidence>
<feature type="binding site" evidence="15">
    <location>
        <begin position="859"/>
        <end position="868"/>
    </location>
    <ligand>
        <name>FAD</name>
        <dbReference type="ChEBI" id="CHEBI:57692"/>
    </ligand>
</feature>
<dbReference type="Pfam" id="PF01494">
    <property type="entry name" value="FAD_binding_3"/>
    <property type="match status" value="1"/>
</dbReference>
<evidence type="ECO:0000256" key="7">
    <source>
        <dbReference type="ARBA" id="ARBA00022630"/>
    </source>
</evidence>
<dbReference type="PROSITE" id="PS00073">
    <property type="entry name" value="ACYL_COA_DH_2"/>
    <property type="match status" value="1"/>
</dbReference>
<gene>
    <name evidence="20" type="ORF">C2E20_7508</name>
</gene>
<feature type="binding site" evidence="14">
    <location>
        <begin position="1099"/>
        <end position="1100"/>
    </location>
    <ligand>
        <name>substrate</name>
    </ligand>
</feature>
<evidence type="ECO:0000256" key="8">
    <source>
        <dbReference type="ARBA" id="ARBA00022827"/>
    </source>
</evidence>
<evidence type="ECO:0000259" key="16">
    <source>
        <dbReference type="Pfam" id="PF00441"/>
    </source>
</evidence>
<keyword evidence="7" id="KW-0285">Flavoprotein</keyword>
<evidence type="ECO:0000313" key="20">
    <source>
        <dbReference type="EMBL" id="PSC68944.1"/>
    </source>
</evidence>
<comment type="catalytic activity">
    <reaction evidence="12">
        <text>3-methylbutanoyl-CoA + oxidized [electron-transfer flavoprotein] + H(+) = 3-methylbut-2-enoyl-CoA + reduced [electron-transfer flavoprotein]</text>
        <dbReference type="Rhea" id="RHEA:12276"/>
        <dbReference type="Rhea" id="RHEA-COMP:10685"/>
        <dbReference type="Rhea" id="RHEA-COMP:10686"/>
        <dbReference type="ChEBI" id="CHEBI:15378"/>
        <dbReference type="ChEBI" id="CHEBI:57344"/>
        <dbReference type="ChEBI" id="CHEBI:57345"/>
        <dbReference type="ChEBI" id="CHEBI:57692"/>
        <dbReference type="ChEBI" id="CHEBI:58307"/>
        <dbReference type="EC" id="1.3.8.4"/>
    </reaction>
</comment>
<protein>
    <recommendedName>
        <fullName evidence="6">Isovaleryl-CoA dehydrogenase, mitochondrial</fullName>
        <ecNumber evidence="5">1.3.8.4</ecNumber>
    </recommendedName>
</protein>
<feature type="binding site" evidence="15">
    <location>
        <position position="1015"/>
    </location>
    <ligand>
        <name>FAD</name>
        <dbReference type="ChEBI" id="CHEBI:57692"/>
    </ligand>
</feature>
<evidence type="ECO:0000256" key="11">
    <source>
        <dbReference type="ARBA" id="ARBA00023128"/>
    </source>
</evidence>
<dbReference type="GO" id="GO:0008470">
    <property type="term" value="F:3-methylbutanoyl-CoA dehydrogenase activity"/>
    <property type="evidence" value="ECO:0007669"/>
    <property type="project" value="UniProtKB-EC"/>
</dbReference>
<dbReference type="InterPro" id="IPR013785">
    <property type="entry name" value="Aldolase_TIM"/>
</dbReference>
<feature type="domain" description="Acyl-CoA dehydrogenase/oxidase N-terminal" evidence="19">
    <location>
        <begin position="741"/>
        <end position="854"/>
    </location>
</feature>
<dbReference type="Gene3D" id="1.10.540.10">
    <property type="entry name" value="Acyl-CoA dehydrogenase/oxidase, N-terminal domain"/>
    <property type="match status" value="1"/>
</dbReference>
<evidence type="ECO:0000256" key="14">
    <source>
        <dbReference type="PIRSR" id="PIRSR634183-2"/>
    </source>
</evidence>
<dbReference type="CDD" id="cd01156">
    <property type="entry name" value="IVD"/>
    <property type="match status" value="1"/>
</dbReference>
<keyword evidence="21" id="KW-1185">Reference proteome</keyword>
<dbReference type="SUPFAM" id="SSF47203">
    <property type="entry name" value="Acyl-CoA dehydrogenase C-terminal domain-like"/>
    <property type="match status" value="1"/>
</dbReference>
<keyword evidence="8 15" id="KW-0274">FAD</keyword>
<evidence type="ECO:0000259" key="18">
    <source>
        <dbReference type="Pfam" id="PF02770"/>
    </source>
</evidence>
<evidence type="ECO:0000256" key="13">
    <source>
        <dbReference type="PIRSR" id="PIRSR634183-1"/>
    </source>
</evidence>
<dbReference type="InterPro" id="IPR036250">
    <property type="entry name" value="AcylCo_DH-like_C"/>
</dbReference>
<dbReference type="GO" id="GO:0071949">
    <property type="term" value="F:FAD binding"/>
    <property type="evidence" value="ECO:0007669"/>
    <property type="project" value="InterPro"/>
</dbReference>
<sequence>MQAGFSGACRAEAATLAAQTRWALPRSCRRGPRPVSAAKAVSESPEIDVAIVGGGPAGLAAAKAITTASPGLRVAVYERSVMRPRGAVLGVQPNGVRALDAISPSLAQAVLALDCPSTTRRHYFQDGALLAHLQGNPPLAFMKEHGGPASVCAWHALQAALAGQLPAGMLHQQVAFDSFEESGSGVTLRFQGDHQPVQARVVVGADGGQSALRAQLLNDGPPTYADSCVWRAVTPKPDWWLDLEPDLFCAFGLPPAMLLVYTLRDGTLAWQAFGPWPSERLGEIGGERSTYVQDPVAKRELGEARRRRALEVPSLITGVDPMALTEHGLFYRDPDACKTWGRGRITLLGDAAHLSTPMLGQGTSQAFEDALALGHAIGQHGPTPEALRQYEAKRQPEMEVVHRASVQRYLEFLAGGPAPTEHLWNHELGRKQQEVSAQLAELGVGAVEERLQSATAAPARPAFRLAELAATIVPTGRPVLVIELARGEGCAESSEALAALATAAIKAGADALAVKTDASDTPEPLKDLLAVTRAAAASGPRRPGSSMEAAAVAAGMARELGPPPVLERNWFLHPLQVVTAKEAGAAGIIGTIASVTSRGTPIMSSFAAAIGLDCPVEVVNLQELQAMEKYGVPFYGMNLSVGLSIQLQGFGVGVAKGLLGELPFGAVSLVGAKSVEEARQARLAGADCLLIKWELVQQHCPDRLGQLLEDLRDPRSALPVWATPLGARAASALALAPGGEEELAEFRESVRTFAQDFVAPHAAEIDSLNAYPPGFEFWRRAGEWGLHGVTVPAERGGLGLGYLHHCIAMEELSRASGSVALSYGAHSNLCVSQLTRHANQQQLDRFLPKLLTGEHVGALAMSEPNAGSDVVSMRCRAEKRGDRYVLNGTKMRITNGPIANTLIVYAKTAPEAGAKGITAFIVEKGMQGFSTAQKLDKLGMRGSDTCELLFENCEVPVENVLGAEGKGVYVLMSGLDYERLVLAAGPLGLMQACMDVVLPYVHERQQFGKKIGEFQLIQAKLADMYTTTQAARSFVYATAAAADAGRANRKDCAAVILYAAEAATRMALDAIQILGGNGYINEYPTGRLLRDAKLYEIGAGTSEIRRMLIGRELFKETGP</sequence>
<keyword evidence="11" id="KW-0496">Mitochondrion</keyword>
<dbReference type="GO" id="GO:0006552">
    <property type="term" value="P:L-leucine catabolic process"/>
    <property type="evidence" value="ECO:0007669"/>
    <property type="project" value="TreeGrafter"/>
</dbReference>
<feature type="binding site" evidence="14">
    <location>
        <position position="969"/>
    </location>
    <ligand>
        <name>substrate</name>
    </ligand>
</feature>
<organism evidence="20 21">
    <name type="scientific">Micractinium conductrix</name>
    <dbReference type="NCBI Taxonomy" id="554055"/>
    <lineage>
        <taxon>Eukaryota</taxon>
        <taxon>Viridiplantae</taxon>
        <taxon>Chlorophyta</taxon>
        <taxon>core chlorophytes</taxon>
        <taxon>Trebouxiophyceae</taxon>
        <taxon>Chlorellales</taxon>
        <taxon>Chlorellaceae</taxon>
        <taxon>Chlorella clade</taxon>
        <taxon>Micractinium</taxon>
    </lineage>
</organism>
<comment type="pathway">
    <text evidence="3">Amino-acid degradation; L-leucine degradation; (S)-3-hydroxy-3-methylglutaryl-CoA from 3-isovaleryl-CoA: step 1/3.</text>
</comment>
<feature type="binding site" evidence="15">
    <location>
        <begin position="1072"/>
        <end position="1076"/>
    </location>
    <ligand>
        <name>FAD</name>
        <dbReference type="ChEBI" id="CHEBI:57692"/>
    </ligand>
</feature>
<dbReference type="InterPro" id="IPR034183">
    <property type="entry name" value="IVD"/>
</dbReference>
<dbReference type="SUPFAM" id="SSF56645">
    <property type="entry name" value="Acyl-CoA dehydrogenase NM domain-like"/>
    <property type="match status" value="1"/>
</dbReference>
<evidence type="ECO:0000259" key="19">
    <source>
        <dbReference type="Pfam" id="PF02771"/>
    </source>
</evidence>
<proteinExistence type="inferred from homology"/>
<evidence type="ECO:0000256" key="6">
    <source>
        <dbReference type="ARBA" id="ARBA00018258"/>
    </source>
</evidence>
<keyword evidence="10" id="KW-0560">Oxidoreductase</keyword>
<dbReference type="STRING" id="554055.A0A2P6V4D7"/>
<dbReference type="Gene3D" id="3.50.50.60">
    <property type="entry name" value="FAD/NAD(P)-binding domain"/>
    <property type="match status" value="1"/>
</dbReference>
<accession>A0A2P6V4D7</accession>
<feature type="binding site" evidence="14">
    <location>
        <position position="868"/>
    </location>
    <ligand>
        <name>substrate</name>
    </ligand>
</feature>
<evidence type="ECO:0000313" key="21">
    <source>
        <dbReference type="Proteomes" id="UP000239649"/>
    </source>
</evidence>
<dbReference type="UniPathway" id="UPA00035">
    <property type="reaction ID" value="UER00043"/>
</dbReference>
<dbReference type="PROSITE" id="PS00072">
    <property type="entry name" value="ACYL_COA_DH_1"/>
    <property type="match status" value="1"/>
</dbReference>
<feature type="binding site" evidence="15">
    <location>
        <position position="1004"/>
    </location>
    <ligand>
        <name>FAD</name>
        <dbReference type="ChEBI" id="CHEBI:57692"/>
    </ligand>
</feature>
<comment type="cofactor">
    <cofactor evidence="1 15">
        <name>FAD</name>
        <dbReference type="ChEBI" id="CHEBI:57692"/>
    </cofactor>
</comment>
<dbReference type="EMBL" id="LHPF02000031">
    <property type="protein sequence ID" value="PSC68944.1"/>
    <property type="molecule type" value="Genomic_DNA"/>
</dbReference>
<dbReference type="Proteomes" id="UP000239649">
    <property type="component" value="Unassembled WGS sequence"/>
</dbReference>
<feature type="binding site" evidence="15">
    <location>
        <begin position="1101"/>
        <end position="1103"/>
    </location>
    <ligand>
        <name>FAD</name>
        <dbReference type="ChEBI" id="CHEBI:57692"/>
    </ligand>
</feature>
<dbReference type="Pfam" id="PF02770">
    <property type="entry name" value="Acyl-CoA_dh_M"/>
    <property type="match status" value="1"/>
</dbReference>
<dbReference type="GO" id="GO:0000162">
    <property type="term" value="P:L-tryptophan biosynthetic process"/>
    <property type="evidence" value="ECO:0007669"/>
    <property type="project" value="UniProtKB-UniPathway"/>
</dbReference>
<dbReference type="InterPro" id="IPR037069">
    <property type="entry name" value="AcylCoA_DH/ox_N_sf"/>
</dbReference>
<evidence type="ECO:0000256" key="10">
    <source>
        <dbReference type="ARBA" id="ARBA00023002"/>
    </source>
</evidence>
<dbReference type="PRINTS" id="PR00420">
    <property type="entry name" value="RNGMNOXGNASE"/>
</dbReference>
<dbReference type="PANTHER" id="PTHR43884:SF12">
    <property type="entry name" value="ISOVALERYL-COA DEHYDROGENASE, MITOCHONDRIAL-RELATED"/>
    <property type="match status" value="1"/>
</dbReference>
<comment type="caution">
    <text evidence="20">The sequence shown here is derived from an EMBL/GenBank/DDBJ whole genome shotgun (WGS) entry which is preliminary data.</text>
</comment>
<evidence type="ECO:0000256" key="12">
    <source>
        <dbReference type="ARBA" id="ARBA00052875"/>
    </source>
</evidence>
<keyword evidence="9" id="KW-0809">Transit peptide</keyword>
<evidence type="ECO:0000256" key="4">
    <source>
        <dbReference type="ARBA" id="ARBA00009347"/>
    </source>
</evidence>